<dbReference type="AlphaFoldDB" id="A0A913ZPF3"/>
<evidence type="ECO:0000313" key="3">
    <source>
        <dbReference type="EnsemblMetazoa" id="XP_038053663.1"/>
    </source>
</evidence>
<keyword evidence="1" id="KW-0812">Transmembrane</keyword>
<dbReference type="RefSeq" id="XP_038053663.1">
    <property type="nucleotide sequence ID" value="XM_038197735.1"/>
</dbReference>
<dbReference type="EnsemblMetazoa" id="XM_038197735.1">
    <property type="protein sequence ID" value="XP_038053663.1"/>
    <property type="gene ID" value="LOC119726126"/>
</dbReference>
<name>A0A913ZPF3_PATMI</name>
<proteinExistence type="predicted"/>
<evidence type="ECO:0000313" key="4">
    <source>
        <dbReference type="Proteomes" id="UP000887568"/>
    </source>
</evidence>
<dbReference type="GeneID" id="119726126"/>
<protein>
    <submittedName>
        <fullName evidence="3">Uncharacterized protein</fullName>
    </submittedName>
</protein>
<keyword evidence="1" id="KW-0472">Membrane</keyword>
<reference evidence="3" key="1">
    <citation type="submission" date="2022-11" db="UniProtKB">
        <authorList>
            <consortium name="EnsemblMetazoa"/>
        </authorList>
    </citation>
    <scope>IDENTIFICATION</scope>
</reference>
<feature type="transmembrane region" description="Helical" evidence="1">
    <location>
        <begin position="308"/>
        <end position="327"/>
    </location>
</feature>
<organism evidence="3 4">
    <name type="scientific">Patiria miniata</name>
    <name type="common">Bat star</name>
    <name type="synonym">Asterina miniata</name>
    <dbReference type="NCBI Taxonomy" id="46514"/>
    <lineage>
        <taxon>Eukaryota</taxon>
        <taxon>Metazoa</taxon>
        <taxon>Echinodermata</taxon>
        <taxon>Eleutherozoa</taxon>
        <taxon>Asterozoa</taxon>
        <taxon>Asteroidea</taxon>
        <taxon>Valvatacea</taxon>
        <taxon>Valvatida</taxon>
        <taxon>Asterinidae</taxon>
        <taxon>Patiria</taxon>
    </lineage>
</organism>
<evidence type="ECO:0000256" key="1">
    <source>
        <dbReference type="SAM" id="Phobius"/>
    </source>
</evidence>
<dbReference type="OrthoDB" id="10032568at2759"/>
<feature type="signal peptide" evidence="2">
    <location>
        <begin position="1"/>
        <end position="20"/>
    </location>
</feature>
<dbReference type="OMA" id="TYFCVIV"/>
<accession>A0A913ZPF3</accession>
<keyword evidence="2" id="KW-0732">Signal</keyword>
<dbReference type="Proteomes" id="UP000887568">
    <property type="component" value="Unplaced"/>
</dbReference>
<evidence type="ECO:0000256" key="2">
    <source>
        <dbReference type="SAM" id="SignalP"/>
    </source>
</evidence>
<keyword evidence="4" id="KW-1185">Reference proteome</keyword>
<keyword evidence="1" id="KW-1133">Transmembrane helix</keyword>
<sequence>MALLKFAVVFLAGFIQLCASQSVDVEVTVSSPDDIVDGESTDVSFSIDFTPFSGAASVINGVSSGTRYTVIAGMFTSDAADVASSIGGTEVTLTSAQASTSLTDGTATTFSSLTASLDLTSEECGNDGSDYTYFCVIVSPDSSGAGWSGVDTSNNTDCAALVCKAVVDLSADTLTITNPDDGVIGVGAGQAIEFEVDLSAPASSDSVSGVSNWAMSMWLSDAASGGTVVALTSVSLTSAQLTIDVTNGSSADIDDLAVTLDLTDITCDEFSYSCVSVEPASGAAWKIQTTDASNSNTVCTAVTCGATIAQISMVFLGLCFLLTSLLMNQS</sequence>
<feature type="chain" id="PRO_5036813169" evidence="2">
    <location>
        <begin position="21"/>
        <end position="330"/>
    </location>
</feature>